<feature type="compositionally biased region" description="Basic and acidic residues" evidence="1">
    <location>
        <begin position="114"/>
        <end position="136"/>
    </location>
</feature>
<reference evidence="2" key="1">
    <citation type="submission" date="2020-03" db="EMBL/GenBank/DDBJ databases">
        <authorList>
            <person name="Weist P."/>
        </authorList>
    </citation>
    <scope>NUCLEOTIDE SEQUENCE</scope>
</reference>
<protein>
    <submittedName>
        <fullName evidence="2">Uncharacterized protein</fullName>
    </submittedName>
</protein>
<dbReference type="EMBL" id="CADEAL010000532">
    <property type="protein sequence ID" value="CAB1421562.1"/>
    <property type="molecule type" value="Genomic_DNA"/>
</dbReference>
<feature type="compositionally biased region" description="Polar residues" evidence="1">
    <location>
        <begin position="138"/>
        <end position="153"/>
    </location>
</feature>
<comment type="caution">
    <text evidence="2">The sequence shown here is derived from an EMBL/GenBank/DDBJ whole genome shotgun (WGS) entry which is preliminary data.</text>
</comment>
<dbReference type="Proteomes" id="UP001153269">
    <property type="component" value="Unassembled WGS sequence"/>
</dbReference>
<evidence type="ECO:0000313" key="2">
    <source>
        <dbReference type="EMBL" id="CAB1421562.1"/>
    </source>
</evidence>
<sequence>MRQKTCSEVKGQIIGLFPGGAEVEGALSKLYNLLRLAPGSRPARSSGLVISSLVVPPSGFRWFLQQWQRGGQARPCGAVGHGWFHAAGANSPPGLYHHPPDGRFGNNTKASPRPWDRDTRGQTDRRFKPKLNDRPADYSSTICLNPTTPSSPDQAHGGPGATGPVEVMKPAAERDSAVSRVSALILVVACRLYKSLQQGRVAPCAADQRRRRRRSEG</sequence>
<gene>
    <name evidence="2" type="ORF">PLEPLA_LOCUS9449</name>
</gene>
<proteinExistence type="predicted"/>
<evidence type="ECO:0000313" key="3">
    <source>
        <dbReference type="Proteomes" id="UP001153269"/>
    </source>
</evidence>
<organism evidence="2 3">
    <name type="scientific">Pleuronectes platessa</name>
    <name type="common">European plaice</name>
    <dbReference type="NCBI Taxonomy" id="8262"/>
    <lineage>
        <taxon>Eukaryota</taxon>
        <taxon>Metazoa</taxon>
        <taxon>Chordata</taxon>
        <taxon>Craniata</taxon>
        <taxon>Vertebrata</taxon>
        <taxon>Euteleostomi</taxon>
        <taxon>Actinopterygii</taxon>
        <taxon>Neopterygii</taxon>
        <taxon>Teleostei</taxon>
        <taxon>Neoteleostei</taxon>
        <taxon>Acanthomorphata</taxon>
        <taxon>Carangaria</taxon>
        <taxon>Pleuronectiformes</taxon>
        <taxon>Pleuronectoidei</taxon>
        <taxon>Pleuronectidae</taxon>
        <taxon>Pleuronectes</taxon>
    </lineage>
</organism>
<keyword evidence="3" id="KW-1185">Reference proteome</keyword>
<name>A0A9N7YCT2_PLEPL</name>
<evidence type="ECO:0000256" key="1">
    <source>
        <dbReference type="SAM" id="MobiDB-lite"/>
    </source>
</evidence>
<dbReference type="AlphaFoldDB" id="A0A9N7YCT2"/>
<accession>A0A9N7YCT2</accession>
<feature type="region of interest" description="Disordered" evidence="1">
    <location>
        <begin position="94"/>
        <end position="166"/>
    </location>
</feature>